<proteinExistence type="predicted"/>
<evidence type="ECO:0000313" key="3">
    <source>
        <dbReference type="Proteomes" id="UP001161247"/>
    </source>
</evidence>
<protein>
    <submittedName>
        <fullName evidence="2">OLC1v1005496C1</fullName>
    </submittedName>
</protein>
<reference evidence="2" key="1">
    <citation type="submission" date="2023-03" db="EMBL/GenBank/DDBJ databases">
        <authorList>
            <person name="Julca I."/>
        </authorList>
    </citation>
    <scope>NUCLEOTIDE SEQUENCE</scope>
</reference>
<evidence type="ECO:0000313" key="2">
    <source>
        <dbReference type="EMBL" id="CAI9106358.1"/>
    </source>
</evidence>
<gene>
    <name evidence="2" type="ORF">OLC1_LOCUS14866</name>
</gene>
<keyword evidence="3" id="KW-1185">Reference proteome</keyword>
<dbReference type="Proteomes" id="UP001161247">
    <property type="component" value="Chromosome 5"/>
</dbReference>
<accession>A0AAV1DF98</accession>
<feature type="compositionally biased region" description="Basic and acidic residues" evidence="1">
    <location>
        <begin position="32"/>
        <end position="48"/>
    </location>
</feature>
<name>A0AAV1DF98_OLDCO</name>
<dbReference type="AlphaFoldDB" id="A0AAV1DF98"/>
<sequence>MNMTRPSVAGFCVEVDLTKDHPKQGMPSPQLKLDDNEKAQTTKKKEEQQASETLREIPQTPAMGTLITVPLVAETVIVEALVTESVAARTEGSFSGLTDKEKIVVIVDVPSEVIPVTKVFNSFAALETIDEAATEVVDSDDDERGENVYIDNHPPVHQGLNTLTDVDDLKVPLRSEIDPLEIPPGQPQLTVREAALPDFQSEKGQQLIAEVNQYRMSVGLPEYDPIGNLLKLNKNEKISEDDSLVQSPHPPSQTECEELEETKEINSLDIPSSPDSSGIYIVVKHDSLILRVGDKDVDQVDFDESNIPIVSKEGFEVDTCGEVVPGIRDIEDDVKNGSMKDQEEDQWYKIEFEKEDVVVLEYKFIFSHGKENHYKRFIIAVEHGFFCYRDGYSD</sequence>
<organism evidence="2 3">
    <name type="scientific">Oldenlandia corymbosa var. corymbosa</name>
    <dbReference type="NCBI Taxonomy" id="529605"/>
    <lineage>
        <taxon>Eukaryota</taxon>
        <taxon>Viridiplantae</taxon>
        <taxon>Streptophyta</taxon>
        <taxon>Embryophyta</taxon>
        <taxon>Tracheophyta</taxon>
        <taxon>Spermatophyta</taxon>
        <taxon>Magnoliopsida</taxon>
        <taxon>eudicotyledons</taxon>
        <taxon>Gunneridae</taxon>
        <taxon>Pentapetalae</taxon>
        <taxon>asterids</taxon>
        <taxon>lamiids</taxon>
        <taxon>Gentianales</taxon>
        <taxon>Rubiaceae</taxon>
        <taxon>Rubioideae</taxon>
        <taxon>Spermacoceae</taxon>
        <taxon>Hedyotis-Oldenlandia complex</taxon>
        <taxon>Oldenlandia</taxon>
    </lineage>
</organism>
<dbReference type="EMBL" id="OX459122">
    <property type="protein sequence ID" value="CAI9106358.1"/>
    <property type="molecule type" value="Genomic_DNA"/>
</dbReference>
<evidence type="ECO:0000256" key="1">
    <source>
        <dbReference type="SAM" id="MobiDB-lite"/>
    </source>
</evidence>
<feature type="region of interest" description="Disordered" evidence="1">
    <location>
        <begin position="19"/>
        <end position="53"/>
    </location>
</feature>